<keyword evidence="2" id="KW-1185">Reference proteome</keyword>
<reference evidence="1 2" key="1">
    <citation type="journal article" date="2019" name="Sci. Rep.">
        <title>Orb-weaving spider Araneus ventricosus genome elucidates the spidroin gene catalogue.</title>
        <authorList>
            <person name="Kono N."/>
            <person name="Nakamura H."/>
            <person name="Ohtoshi R."/>
            <person name="Moran D.A.P."/>
            <person name="Shinohara A."/>
            <person name="Yoshida Y."/>
            <person name="Fujiwara M."/>
            <person name="Mori M."/>
            <person name="Tomita M."/>
            <person name="Arakawa K."/>
        </authorList>
    </citation>
    <scope>NUCLEOTIDE SEQUENCE [LARGE SCALE GENOMIC DNA]</scope>
</reference>
<accession>A0A4Y2RW11</accession>
<name>A0A4Y2RW11_ARAVE</name>
<protein>
    <submittedName>
        <fullName evidence="1">Uncharacterized protein</fullName>
    </submittedName>
</protein>
<comment type="caution">
    <text evidence="1">The sequence shown here is derived from an EMBL/GenBank/DDBJ whole genome shotgun (WGS) entry which is preliminary data.</text>
</comment>
<dbReference type="Proteomes" id="UP000499080">
    <property type="component" value="Unassembled WGS sequence"/>
</dbReference>
<gene>
    <name evidence="1" type="ORF">AVEN_93677_1</name>
</gene>
<evidence type="ECO:0000313" key="1">
    <source>
        <dbReference type="EMBL" id="GBN79150.1"/>
    </source>
</evidence>
<organism evidence="1 2">
    <name type="scientific">Araneus ventricosus</name>
    <name type="common">Orbweaver spider</name>
    <name type="synonym">Epeira ventricosa</name>
    <dbReference type="NCBI Taxonomy" id="182803"/>
    <lineage>
        <taxon>Eukaryota</taxon>
        <taxon>Metazoa</taxon>
        <taxon>Ecdysozoa</taxon>
        <taxon>Arthropoda</taxon>
        <taxon>Chelicerata</taxon>
        <taxon>Arachnida</taxon>
        <taxon>Araneae</taxon>
        <taxon>Araneomorphae</taxon>
        <taxon>Entelegynae</taxon>
        <taxon>Araneoidea</taxon>
        <taxon>Araneidae</taxon>
        <taxon>Araneus</taxon>
    </lineage>
</organism>
<dbReference type="EMBL" id="BGPR01018435">
    <property type="protein sequence ID" value="GBN79150.1"/>
    <property type="molecule type" value="Genomic_DNA"/>
</dbReference>
<dbReference type="AlphaFoldDB" id="A0A4Y2RW11"/>
<sequence length="100" mass="11693">MQSSCHFWNVPWKFRSRSVSSTFRESHWISRWLQRSSALEMRVRLKTPRTTHGSIAANFLHQIGLVSHKISHSLFVHVGIAKVVTHVITKQYDVSWHTDL</sequence>
<evidence type="ECO:0000313" key="2">
    <source>
        <dbReference type="Proteomes" id="UP000499080"/>
    </source>
</evidence>
<proteinExistence type="predicted"/>